<dbReference type="SUPFAM" id="SSF55753">
    <property type="entry name" value="Actin depolymerizing proteins"/>
    <property type="match status" value="1"/>
</dbReference>
<comment type="caution">
    <text evidence="2">The sequence shown here is derived from an EMBL/GenBank/DDBJ whole genome shotgun (WGS) entry which is preliminary data.</text>
</comment>
<feature type="compositionally biased region" description="Low complexity" evidence="1">
    <location>
        <begin position="332"/>
        <end position="348"/>
    </location>
</feature>
<feature type="compositionally biased region" description="Low complexity" evidence="1">
    <location>
        <begin position="1010"/>
        <end position="1020"/>
    </location>
</feature>
<feature type="compositionally biased region" description="Polar residues" evidence="1">
    <location>
        <begin position="886"/>
        <end position="896"/>
    </location>
</feature>
<feature type="compositionally biased region" description="Polar residues" evidence="1">
    <location>
        <begin position="797"/>
        <end position="810"/>
    </location>
</feature>
<feature type="compositionally biased region" description="Basic and acidic residues" evidence="1">
    <location>
        <begin position="580"/>
        <end position="595"/>
    </location>
</feature>
<feature type="region of interest" description="Disordered" evidence="1">
    <location>
        <begin position="149"/>
        <end position="412"/>
    </location>
</feature>
<keyword evidence="3" id="KW-1185">Reference proteome</keyword>
<proteinExistence type="predicted"/>
<accession>A0A9W9CXF7</accession>
<feature type="region of interest" description="Disordered" evidence="1">
    <location>
        <begin position="450"/>
        <end position="853"/>
    </location>
</feature>
<organism evidence="2 3">
    <name type="scientific">Gnomoniopsis smithogilvyi</name>
    <dbReference type="NCBI Taxonomy" id="1191159"/>
    <lineage>
        <taxon>Eukaryota</taxon>
        <taxon>Fungi</taxon>
        <taxon>Dikarya</taxon>
        <taxon>Ascomycota</taxon>
        <taxon>Pezizomycotina</taxon>
        <taxon>Sordariomycetes</taxon>
        <taxon>Sordariomycetidae</taxon>
        <taxon>Diaporthales</taxon>
        <taxon>Gnomoniaceae</taxon>
        <taxon>Gnomoniopsis</taxon>
    </lineage>
</organism>
<feature type="region of interest" description="Disordered" evidence="1">
    <location>
        <begin position="1121"/>
        <end position="1183"/>
    </location>
</feature>
<feature type="compositionally biased region" description="Polar residues" evidence="1">
    <location>
        <begin position="599"/>
        <end position="614"/>
    </location>
</feature>
<dbReference type="InterPro" id="IPR029006">
    <property type="entry name" value="ADF-H/Gelsolin-like_dom_sf"/>
</dbReference>
<dbReference type="Gene3D" id="3.40.20.10">
    <property type="entry name" value="Severin"/>
    <property type="match status" value="1"/>
</dbReference>
<feature type="compositionally biased region" description="Basic and acidic residues" evidence="1">
    <location>
        <begin position="1124"/>
        <end position="1137"/>
    </location>
</feature>
<protein>
    <recommendedName>
        <fullName evidence="4">ADF-H domain-containing protein</fullName>
    </recommendedName>
</protein>
<dbReference type="EMBL" id="JAPEVB010000003">
    <property type="protein sequence ID" value="KAJ4391205.1"/>
    <property type="molecule type" value="Genomic_DNA"/>
</dbReference>
<feature type="compositionally biased region" description="Basic and acidic residues" evidence="1">
    <location>
        <begin position="557"/>
        <end position="570"/>
    </location>
</feature>
<feature type="compositionally biased region" description="Low complexity" evidence="1">
    <location>
        <begin position="866"/>
        <end position="878"/>
    </location>
</feature>
<feature type="compositionally biased region" description="Polar residues" evidence="1">
    <location>
        <begin position="1145"/>
        <end position="1162"/>
    </location>
</feature>
<name>A0A9W9CXF7_9PEZI</name>
<dbReference type="Proteomes" id="UP001140453">
    <property type="component" value="Unassembled WGS sequence"/>
</dbReference>
<sequence>MSLNGLDDANVKEAHEGAVAEAGGWFLLKYASRDEVEVLVRGSNGVVEMRSNIEQYEDPSPLFGFLRYRRRNVLVKFMPEGCSRLIQARSTVHFNAVCDRFGPCETILDLSDPKELNDVKLSNACSLHTASASTSSSNSSLRRRRLMEITEEEEEEQRETKRQSTIEEKDLPGEIDDTPARPRSPITGPPVTLDSSIAASPKESKFADTTEAPSFAGASRPASPTKSFDTELGRRMSSQSSRQDYYSSSAYLSSKARVKLGPRPSADPAGRPRSSGDTKRPVASMPAGLRLLLKGAKKSKTQDDSSSIISEAPSEDTFLASSLAIPENNNNSRPHTSGGRPPSSSGISVKSLPAISAPAKQTMTPEKARLMKALQLREKKKRESTKPTPPVPSIEMTPSALSESDKPTIASMKVPPVVEVTVPHGPELAREAPELVVEETEATHVMADLTDQKQELAADQQSISKADSAIDVVSSSTDQISEHTHTDSRPTSPVCVSEVGDSTKASSVSESTDETLQPAAMQDDSEEKAHRNAETQSIAEEQVADVSTPSAELLTDEVARDISRADDPDAPKAPLTQPDPRPDKDVAEADEKQDAEPTLNDTPAESSFIPTSKFASKLPSGQAAMDPMESRGQDPLNVTNVTSRLGGIDEAGPAPVDTPERTEDGSAASPSKWNLPVSKYSSTHDTSNVLAPSPVPAIVTAPAESSTNGQDAIDTAANKMVDDGTSDEKRRSGRPDPILTSSDIAEKEAPQQNGEAANEQQSATNDDANPSMAVSPMSEFPPQPSEPPTPRMAPVRTVSTPVHSPHSTNGDAPPAATPSRSISSGSAFHQRMGQQPPSSHLAPPRQPGKLGGSLASRIKAFEQLASKAPPSAAPIISSVKDRPSSAFFSVQRNSSIRDGARSPSVLERTNSIYRGRAPTTADSEDSPESVVGRPSRERSGSVASRLSVFEGGNAPRGKPETVQVTARIVREPGQSYPRAPESNVDPLDYASMELKQSPLIVDHRKDVETPEPATAAEAAPIPTPLVHTAGEPRRSLHERRLSRDKRNSIDASKDSLSRPGQRTSLTMARDFFRDSMVGKENTNSARPPSVHLQSSSLLSRLSINTRHKSISQDSALLSPISVAEKSESADEKKEGNRASRLMRRLSSTFSPSRKQSTSTVTSPVLPEENGFDPEKTPQPRAVTAPATPQANNIVAVMGDVNVQFPENLLWKRRTMSLDCNGFLHLSPAQGATSSRERQLKRFHMSEFKTPYTPEMEFQELPNSVCLDFKTGSGLQIALQDRVGQQNVLLVLQHAHQKHTSFGQ</sequence>
<feature type="compositionally biased region" description="Basic and acidic residues" evidence="1">
    <location>
        <begin position="1030"/>
        <end position="1056"/>
    </location>
</feature>
<feature type="region of interest" description="Disordered" evidence="1">
    <location>
        <begin position="866"/>
        <end position="963"/>
    </location>
</feature>
<feature type="compositionally biased region" description="Polar residues" evidence="1">
    <location>
        <begin position="750"/>
        <end position="768"/>
    </location>
</feature>
<dbReference type="OrthoDB" id="74412at2759"/>
<gene>
    <name evidence="2" type="ORF">N0V93_004822</name>
</gene>
<feature type="compositionally biased region" description="Polar residues" evidence="1">
    <location>
        <begin position="818"/>
        <end position="838"/>
    </location>
</feature>
<feature type="compositionally biased region" description="Polar residues" evidence="1">
    <location>
        <begin position="679"/>
        <end position="690"/>
    </location>
</feature>
<feature type="compositionally biased region" description="Basic and acidic residues" evidence="1">
    <location>
        <begin position="158"/>
        <end position="172"/>
    </location>
</feature>
<evidence type="ECO:0000313" key="2">
    <source>
        <dbReference type="EMBL" id="KAJ4391205.1"/>
    </source>
</evidence>
<feature type="region of interest" description="Disordered" evidence="1">
    <location>
        <begin position="1003"/>
        <end position="1067"/>
    </location>
</feature>
<feature type="compositionally biased region" description="Polar residues" evidence="1">
    <location>
        <begin position="534"/>
        <end position="550"/>
    </location>
</feature>
<evidence type="ECO:0000256" key="1">
    <source>
        <dbReference type="SAM" id="MobiDB-lite"/>
    </source>
</evidence>
<feature type="compositionally biased region" description="Basic and acidic residues" evidence="1">
    <location>
        <begin position="720"/>
        <end position="734"/>
    </location>
</feature>
<evidence type="ECO:0000313" key="3">
    <source>
        <dbReference type="Proteomes" id="UP001140453"/>
    </source>
</evidence>
<evidence type="ECO:0008006" key="4">
    <source>
        <dbReference type="Google" id="ProtNLM"/>
    </source>
</evidence>
<feature type="compositionally biased region" description="Low complexity" evidence="1">
    <location>
        <begin position="237"/>
        <end position="254"/>
    </location>
</feature>
<feature type="compositionally biased region" description="Pro residues" evidence="1">
    <location>
        <begin position="779"/>
        <end position="791"/>
    </location>
</feature>
<reference evidence="2" key="1">
    <citation type="submission" date="2022-10" db="EMBL/GenBank/DDBJ databases">
        <title>Tapping the CABI collections for fungal endophytes: first genome assemblies for Collariella, Neodidymelliopsis, Ascochyta clinopodiicola, Didymella pomorum, Didymosphaeria variabile, Neocosmospora piperis and Neocucurbitaria cava.</title>
        <authorList>
            <person name="Hill R."/>
        </authorList>
    </citation>
    <scope>NUCLEOTIDE SEQUENCE</scope>
    <source>
        <strain evidence="2">IMI 355082</strain>
    </source>
</reference>